<dbReference type="Proteomes" id="UP000621856">
    <property type="component" value="Unassembled WGS sequence"/>
</dbReference>
<dbReference type="PANTHER" id="PTHR42755:SF1">
    <property type="entry name" value="3-DEOXY-D-MANNO-OCTULOSONIC ACID TRANSFERASE, MITOCHONDRIAL-RELATED"/>
    <property type="match status" value="1"/>
</dbReference>
<keyword evidence="6 11" id="KW-0808">Transferase</keyword>
<comment type="subcellular location">
    <subcellularLocation>
        <location evidence="11">Cell membrane</location>
    </subcellularLocation>
</comment>
<keyword evidence="11" id="KW-0448">Lipopolysaccharide biosynthesis</keyword>
<evidence type="ECO:0000313" key="13">
    <source>
        <dbReference type="EMBL" id="GGH99148.1"/>
    </source>
</evidence>
<evidence type="ECO:0000259" key="12">
    <source>
        <dbReference type="Pfam" id="PF04413"/>
    </source>
</evidence>
<keyword evidence="11" id="KW-1003">Cell membrane</keyword>
<evidence type="ECO:0000256" key="3">
    <source>
        <dbReference type="ARBA" id="ARBA00006380"/>
    </source>
</evidence>
<proteinExistence type="inferred from homology"/>
<dbReference type="RefSeq" id="WP_155140855.1">
    <property type="nucleotide sequence ID" value="NZ_BMGZ01000002.1"/>
</dbReference>
<dbReference type="FunFam" id="3.40.50.2000:FF:000032">
    <property type="entry name" value="3-deoxy-D-manno-octulosonic acid transferase"/>
    <property type="match status" value="1"/>
</dbReference>
<evidence type="ECO:0000256" key="4">
    <source>
        <dbReference type="ARBA" id="ARBA00012621"/>
    </source>
</evidence>
<dbReference type="GO" id="GO:0009245">
    <property type="term" value="P:lipid A biosynthetic process"/>
    <property type="evidence" value="ECO:0007669"/>
    <property type="project" value="TreeGrafter"/>
</dbReference>
<evidence type="ECO:0000256" key="10">
    <source>
        <dbReference type="PIRSR" id="PIRSR639901-2"/>
    </source>
</evidence>
<feature type="site" description="Transition state stabilizer" evidence="10">
    <location>
        <position position="148"/>
    </location>
</feature>
<dbReference type="GO" id="GO:0009244">
    <property type="term" value="P:lipopolysaccharide core region biosynthetic process"/>
    <property type="evidence" value="ECO:0007669"/>
    <property type="project" value="UniProtKB-UniRule"/>
</dbReference>
<reference evidence="13" key="3">
    <citation type="submission" date="2020-09" db="EMBL/GenBank/DDBJ databases">
        <authorList>
            <person name="Sun Q."/>
            <person name="Zhou Y."/>
        </authorList>
    </citation>
    <scope>NUCLEOTIDE SEQUENCE</scope>
    <source>
        <strain evidence="13">CGMCC 1.14984</strain>
    </source>
</reference>
<dbReference type="PANTHER" id="PTHR42755">
    <property type="entry name" value="3-DEOXY-MANNO-OCTULOSONATE CYTIDYLYLTRANSFERASE"/>
    <property type="match status" value="1"/>
</dbReference>
<feature type="site" description="Transition state stabilizer" evidence="10">
    <location>
        <position position="224"/>
    </location>
</feature>
<dbReference type="GO" id="GO:0005886">
    <property type="term" value="C:plasma membrane"/>
    <property type="evidence" value="ECO:0007669"/>
    <property type="project" value="UniProtKB-SubCell"/>
</dbReference>
<comment type="pathway">
    <text evidence="2 11">Bacterial outer membrane biogenesis; LPS core biosynthesis.</text>
</comment>
<feature type="domain" description="3-deoxy-D-manno-octulosonic-acid transferase N-terminal" evidence="12">
    <location>
        <begin position="51"/>
        <end position="226"/>
    </location>
</feature>
<comment type="similarity">
    <text evidence="3">Belongs to the glycosyltransferase group 1 family. Glycosyltransferase 30 subfamily.</text>
</comment>
<dbReference type="EMBL" id="BMGZ01000002">
    <property type="protein sequence ID" value="GGH99148.1"/>
    <property type="molecule type" value="Genomic_DNA"/>
</dbReference>
<dbReference type="GO" id="GO:0043842">
    <property type="term" value="F:Kdo transferase activity"/>
    <property type="evidence" value="ECO:0007669"/>
    <property type="project" value="UniProtKB-EC"/>
</dbReference>
<evidence type="ECO:0000256" key="5">
    <source>
        <dbReference type="ARBA" id="ARBA00019077"/>
    </source>
</evidence>
<dbReference type="EMBL" id="VCJR02000002">
    <property type="protein sequence ID" value="NHK28663.1"/>
    <property type="molecule type" value="Genomic_DNA"/>
</dbReference>
<reference evidence="14 16" key="2">
    <citation type="submission" date="2020-02" db="EMBL/GenBank/DDBJ databases">
        <title>Genome sequence of Parvularcula flava strain NH6-79.</title>
        <authorList>
            <person name="Abdul Karim M.H."/>
            <person name="Lam M.Q."/>
            <person name="Chen S.J."/>
            <person name="Yahya A."/>
            <person name="Shahir S."/>
            <person name="Shamsir M.S."/>
            <person name="Chong C.S."/>
        </authorList>
    </citation>
    <scope>NUCLEOTIDE SEQUENCE [LARGE SCALE GENOMIC DNA]</scope>
    <source>
        <strain evidence="14 16">NH6-79</strain>
    </source>
</reference>
<evidence type="ECO:0000256" key="9">
    <source>
        <dbReference type="PIRSR" id="PIRSR639901-1"/>
    </source>
</evidence>
<sequence length="449" mass="48813">MSNDNPTPPPGKPATNALSLRTYRAASRIMGPFVSMALKQRLKEGKEDPARLDERRGVASVPRPDGPLVWIHGASVGESLSILPLVKRLGEEHPDYHFLVTTGTVTSAELMADRLPPPAIHQYAPIDHPAFVTSFLDHWQPDACLFVESELWPNLIHLTKARGVPMALVNGRISPKSYASWKNRKDAARELLSAFQVLMAQDTQNQERLGDLHGGEVHMFGNLKMTAAPLPATEEELARLKAQMEGHSVWLAASTHPGEEEIVLSAHERAVARFDSLLTIIAPRHPKRGAEIAAKCEAMGLNAARRSTGDPITEKTQIYIADTLGELGLFYRLCDIAFVGGSITEIGGHNPLEPALLKCAILYGPHIFNFADTYRDMRASGGTALVRNERDLSASIVRLLMDTMTREAMAENAESWAVSNAEEVLGDIVGALAPVMPGASPVTIEVGAK</sequence>
<comment type="function">
    <text evidence="1 11">Involved in lipopolysaccharide (LPS) biosynthesis. Catalyzes the transfer of 3-deoxy-D-manno-octulosonate (Kdo) residue(s) from CMP-Kdo to lipid IV(A), the tetraacyldisaccharide-1,4'-bisphosphate precursor of lipid A.</text>
</comment>
<evidence type="ECO:0000313" key="14">
    <source>
        <dbReference type="EMBL" id="NHK28663.1"/>
    </source>
</evidence>
<evidence type="ECO:0000313" key="16">
    <source>
        <dbReference type="Proteomes" id="UP000818603"/>
    </source>
</evidence>
<evidence type="ECO:0000256" key="8">
    <source>
        <dbReference type="ARBA" id="ARBA00049183"/>
    </source>
</evidence>
<reference evidence="13" key="1">
    <citation type="journal article" date="2014" name="Int. J. Syst. Evol. Microbiol.">
        <title>Complete genome sequence of Corynebacterium casei LMG S-19264T (=DSM 44701T), isolated from a smear-ripened cheese.</title>
        <authorList>
            <consortium name="US DOE Joint Genome Institute (JGI-PGF)"/>
            <person name="Walter F."/>
            <person name="Albersmeier A."/>
            <person name="Kalinowski J."/>
            <person name="Ruckert C."/>
        </authorList>
    </citation>
    <scope>NUCLEOTIDE SEQUENCE</scope>
    <source>
        <strain evidence="13">CGMCC 1.14984</strain>
    </source>
</reference>
<dbReference type="UniPathway" id="UPA00958"/>
<dbReference type="Pfam" id="PF04413">
    <property type="entry name" value="Glycos_transf_N"/>
    <property type="match status" value="1"/>
</dbReference>
<organism evidence="13 15">
    <name type="scientific">Aquisalinus luteolus</name>
    <dbReference type="NCBI Taxonomy" id="1566827"/>
    <lineage>
        <taxon>Bacteria</taxon>
        <taxon>Pseudomonadati</taxon>
        <taxon>Pseudomonadota</taxon>
        <taxon>Alphaproteobacteria</taxon>
        <taxon>Parvularculales</taxon>
        <taxon>Parvularculaceae</taxon>
        <taxon>Aquisalinus</taxon>
    </lineage>
</organism>
<evidence type="ECO:0000313" key="15">
    <source>
        <dbReference type="Proteomes" id="UP000621856"/>
    </source>
</evidence>
<comment type="catalytic activity">
    <reaction evidence="8 11">
        <text>lipid IVA (E. coli) + CMP-3-deoxy-beta-D-manno-octulosonate = alpha-Kdo-(2-&gt;6)-lipid IVA (E. coli) + CMP + H(+)</text>
        <dbReference type="Rhea" id="RHEA:28066"/>
        <dbReference type="ChEBI" id="CHEBI:15378"/>
        <dbReference type="ChEBI" id="CHEBI:58603"/>
        <dbReference type="ChEBI" id="CHEBI:60364"/>
        <dbReference type="ChEBI" id="CHEBI:60377"/>
        <dbReference type="ChEBI" id="CHEBI:85987"/>
        <dbReference type="EC" id="2.4.99.12"/>
    </reaction>
</comment>
<evidence type="ECO:0000256" key="2">
    <source>
        <dbReference type="ARBA" id="ARBA00004713"/>
    </source>
</evidence>
<feature type="active site" description="Proton acceptor" evidence="9">
    <location>
        <position position="78"/>
    </location>
</feature>
<dbReference type="InterPro" id="IPR007507">
    <property type="entry name" value="Glycos_transf_N"/>
</dbReference>
<evidence type="ECO:0000256" key="11">
    <source>
        <dbReference type="RuleBase" id="RU365103"/>
    </source>
</evidence>
<keyword evidence="11" id="KW-0472">Membrane</keyword>
<keyword evidence="16" id="KW-1185">Reference proteome</keyword>
<dbReference type="InterPro" id="IPR039901">
    <property type="entry name" value="Kdotransferase"/>
</dbReference>
<dbReference type="Gene3D" id="3.40.50.2000">
    <property type="entry name" value="Glycogen Phosphorylase B"/>
    <property type="match status" value="1"/>
</dbReference>
<gene>
    <name evidence="13" type="primary">kdtA</name>
    <name evidence="14" type="ORF">FF098_012155</name>
    <name evidence="13" type="ORF">GCM10011355_24420</name>
</gene>
<dbReference type="Proteomes" id="UP000818603">
    <property type="component" value="Unassembled WGS sequence"/>
</dbReference>
<name>A0A8J3A4C8_9PROT</name>
<evidence type="ECO:0000256" key="1">
    <source>
        <dbReference type="ARBA" id="ARBA00003394"/>
    </source>
</evidence>
<dbReference type="Gene3D" id="3.40.50.11720">
    <property type="entry name" value="3-Deoxy-D-manno-octulosonic-acid transferase, N-terminal domain"/>
    <property type="match status" value="1"/>
</dbReference>
<dbReference type="AlphaFoldDB" id="A0A8J3A4C8"/>
<evidence type="ECO:0000256" key="6">
    <source>
        <dbReference type="ARBA" id="ARBA00022679"/>
    </source>
</evidence>
<protein>
    <recommendedName>
        <fullName evidence="5 11">3-deoxy-D-manno-octulosonic acid transferase</fullName>
        <shortName evidence="11">Kdo transferase</shortName>
        <ecNumber evidence="4 11">2.4.99.12</ecNumber>
    </recommendedName>
    <alternativeName>
        <fullName evidence="7 11">Lipid IV(A) 3-deoxy-D-manno-octulosonic acid transferase</fullName>
    </alternativeName>
</protein>
<comment type="caution">
    <text evidence="13">The sequence shown here is derived from an EMBL/GenBank/DDBJ whole genome shotgun (WGS) entry which is preliminary data.</text>
</comment>
<evidence type="ECO:0000256" key="7">
    <source>
        <dbReference type="ARBA" id="ARBA00031445"/>
    </source>
</evidence>
<dbReference type="EC" id="2.4.99.12" evidence="4 11"/>
<accession>A0A8J3A4C8</accession>
<dbReference type="InterPro" id="IPR038107">
    <property type="entry name" value="Glycos_transf_N_sf"/>
</dbReference>